<name>A0ABU3UND7_9ACTN</name>
<dbReference type="InterPro" id="IPR050882">
    <property type="entry name" value="Prepilin_peptidase/N-MTase"/>
</dbReference>
<comment type="caution">
    <text evidence="6">The sequence shown here is derived from an EMBL/GenBank/DDBJ whole genome shotgun (WGS) entry which is preliminary data.</text>
</comment>
<comment type="similarity">
    <text evidence="1 2">Belongs to the peptidase A24 family.</text>
</comment>
<dbReference type="EMBL" id="JARAKF010000001">
    <property type="protein sequence ID" value="MDU8995363.1"/>
    <property type="molecule type" value="Genomic_DNA"/>
</dbReference>
<evidence type="ECO:0000256" key="4">
    <source>
        <dbReference type="SAM" id="Phobius"/>
    </source>
</evidence>
<keyword evidence="4" id="KW-0812">Transmembrane</keyword>
<sequence>MDLELWSVRPLWLTVLAALWGAAAGLLVPRAAYRFAVEPDEAWRTRCPDGHVLTGAAGGWLGLARCPDCAQDLRDFRTSRSAPGDAGRVSGDAGRVPGDAGRAPGGAGRVPGRAGRMPGDAPTAYRYGPGTPLVALATAGACAGLALATGARPELAVWLLLAPLGVLLAVVDFRVQRLPDVLTLPLAGLALVLLGVMALVPEHAGEWPTALFGSLVLGGAYFLLFLVNPNGMGFGDVKLALGIGAVLGWYGWGTVVLGTFAGFLFGGLYGLGLVLMRRAGRKTSIPFGPFLIAGAYVGLLIGAYAA</sequence>
<keyword evidence="4" id="KW-0472">Membrane</keyword>
<feature type="region of interest" description="Disordered" evidence="3">
    <location>
        <begin position="80"/>
        <end position="115"/>
    </location>
</feature>
<keyword evidence="7" id="KW-1185">Reference proteome</keyword>
<feature type="transmembrane region" description="Helical" evidence="4">
    <location>
        <begin position="181"/>
        <end position="200"/>
    </location>
</feature>
<feature type="transmembrane region" description="Helical" evidence="4">
    <location>
        <begin position="12"/>
        <end position="33"/>
    </location>
</feature>
<evidence type="ECO:0000259" key="5">
    <source>
        <dbReference type="Pfam" id="PF01478"/>
    </source>
</evidence>
<evidence type="ECO:0000313" key="7">
    <source>
        <dbReference type="Proteomes" id="UP001257627"/>
    </source>
</evidence>
<protein>
    <submittedName>
        <fullName evidence="6">A24 family peptidase</fullName>
    </submittedName>
</protein>
<evidence type="ECO:0000256" key="1">
    <source>
        <dbReference type="ARBA" id="ARBA00005801"/>
    </source>
</evidence>
<evidence type="ECO:0000313" key="6">
    <source>
        <dbReference type="EMBL" id="MDU8995363.1"/>
    </source>
</evidence>
<keyword evidence="4" id="KW-1133">Transmembrane helix</keyword>
<feature type="domain" description="Prepilin type IV endopeptidase peptidase" evidence="5">
    <location>
        <begin position="160"/>
        <end position="271"/>
    </location>
</feature>
<feature type="compositionally biased region" description="Low complexity" evidence="3">
    <location>
        <begin position="91"/>
        <end position="102"/>
    </location>
</feature>
<dbReference type="RefSeq" id="WP_225900417.1">
    <property type="nucleotide sequence ID" value="NZ_JARAKF010000001.1"/>
</dbReference>
<dbReference type="Pfam" id="PF01478">
    <property type="entry name" value="Peptidase_A24"/>
    <property type="match status" value="1"/>
</dbReference>
<dbReference type="InterPro" id="IPR014032">
    <property type="entry name" value="Peptidase_A24A_bac"/>
</dbReference>
<dbReference type="Proteomes" id="UP001257627">
    <property type="component" value="Unassembled WGS sequence"/>
</dbReference>
<dbReference type="Gene3D" id="1.20.120.1220">
    <property type="match status" value="1"/>
</dbReference>
<proteinExistence type="inferred from homology"/>
<accession>A0ABU3UND7</accession>
<feature type="transmembrane region" description="Helical" evidence="4">
    <location>
        <begin position="287"/>
        <end position="305"/>
    </location>
</feature>
<feature type="transmembrane region" description="Helical" evidence="4">
    <location>
        <begin position="207"/>
        <end position="227"/>
    </location>
</feature>
<dbReference type="PANTHER" id="PTHR30487">
    <property type="entry name" value="TYPE 4 PREPILIN-LIKE PROTEINS LEADER PEPTIDE-PROCESSING ENZYME"/>
    <property type="match status" value="1"/>
</dbReference>
<dbReference type="PANTHER" id="PTHR30487:SF0">
    <property type="entry name" value="PREPILIN LEADER PEPTIDASE_N-METHYLTRANSFERASE-RELATED"/>
    <property type="match status" value="1"/>
</dbReference>
<dbReference type="PRINTS" id="PR00864">
    <property type="entry name" value="PREPILNPTASE"/>
</dbReference>
<feature type="transmembrane region" description="Helical" evidence="4">
    <location>
        <begin position="247"/>
        <end position="275"/>
    </location>
</feature>
<gene>
    <name evidence="6" type="ORF">PU648_24010</name>
</gene>
<feature type="transmembrane region" description="Helical" evidence="4">
    <location>
        <begin position="155"/>
        <end position="175"/>
    </location>
</feature>
<dbReference type="InterPro" id="IPR000045">
    <property type="entry name" value="Prepilin_IV_endopep_pep"/>
</dbReference>
<reference evidence="6 7" key="1">
    <citation type="submission" date="2023-02" db="EMBL/GenBank/DDBJ databases">
        <authorList>
            <person name="Maleckis M."/>
        </authorList>
    </citation>
    <scope>NUCLEOTIDE SEQUENCE [LARGE SCALE GENOMIC DNA]</scope>
    <source>
        <strain evidence="6 7">P8-A2</strain>
    </source>
</reference>
<evidence type="ECO:0000256" key="3">
    <source>
        <dbReference type="SAM" id="MobiDB-lite"/>
    </source>
</evidence>
<evidence type="ECO:0000256" key="2">
    <source>
        <dbReference type="RuleBase" id="RU003793"/>
    </source>
</evidence>
<organism evidence="6 7">
    <name type="scientific">Streptomyces mirabilis</name>
    <dbReference type="NCBI Taxonomy" id="68239"/>
    <lineage>
        <taxon>Bacteria</taxon>
        <taxon>Bacillati</taxon>
        <taxon>Actinomycetota</taxon>
        <taxon>Actinomycetes</taxon>
        <taxon>Kitasatosporales</taxon>
        <taxon>Streptomycetaceae</taxon>
        <taxon>Streptomyces</taxon>
    </lineage>
</organism>
<feature type="transmembrane region" description="Helical" evidence="4">
    <location>
        <begin position="127"/>
        <end position="148"/>
    </location>
</feature>